<evidence type="ECO:0000256" key="14">
    <source>
        <dbReference type="ARBA" id="ARBA00029488"/>
    </source>
</evidence>
<evidence type="ECO:0000256" key="1">
    <source>
        <dbReference type="ARBA" id="ARBA00001946"/>
    </source>
</evidence>
<dbReference type="Pfam" id="PF05866">
    <property type="entry name" value="RusA"/>
    <property type="match status" value="1"/>
</dbReference>
<name>A0ABX3TU09_9GAMM</name>
<dbReference type="SUPFAM" id="SSF103084">
    <property type="entry name" value="Holliday junction resolvase RusA"/>
    <property type="match status" value="1"/>
</dbReference>
<dbReference type="InterPro" id="IPR016281">
    <property type="entry name" value="Endonuclease_RusA"/>
</dbReference>
<protein>
    <recommendedName>
        <fullName evidence="3 15">Crossover junction endodeoxyribonuclease rusA</fullName>
        <ecNumber evidence="14 15">3.1.21.10</ecNumber>
    </recommendedName>
</protein>
<evidence type="ECO:0000256" key="12">
    <source>
        <dbReference type="ARBA" id="ARBA00024745"/>
    </source>
</evidence>
<evidence type="ECO:0000256" key="5">
    <source>
        <dbReference type="ARBA" id="ARBA00022723"/>
    </source>
</evidence>
<keyword evidence="5" id="KW-0479">Metal-binding</keyword>
<evidence type="ECO:0000313" key="17">
    <source>
        <dbReference type="Proteomes" id="UP000192722"/>
    </source>
</evidence>
<evidence type="ECO:0000256" key="8">
    <source>
        <dbReference type="ARBA" id="ARBA00022801"/>
    </source>
</evidence>
<keyword evidence="11 15" id="KW-0234">DNA repair</keyword>
<dbReference type="InterPro" id="IPR008822">
    <property type="entry name" value="Endonuclease_RusA-like"/>
</dbReference>
<comment type="subunit">
    <text evidence="2">Homodimer.</text>
</comment>
<keyword evidence="4 15" id="KW-0540">Nuclease</keyword>
<comment type="function">
    <text evidence="15">Endonuclease that resolves Holliday junction intermediates made during homologous genetic recombination and DNA repair. Exhibits sequence and structure-selective cleavage of four-way DNA junctions, where it introduces symmetrical nicks in two strands of the same polarity at the 5' side of dinucleotides. Corrects the defects in genetic recombination and DNA repair associated with inactivation of ruvAB or ruvC.</text>
</comment>
<comment type="function">
    <text evidence="12">Endonuclease that resolves Holliday junction intermediates made during homologous genetic recombination and DNA repair. Exhibits sequence and structure-selective cleavage of four-way DNA junctions, where it introduces symmetrical nicks in two strands of the same polarity at the 5' side of CC dinucleotides. Corrects the defects in genetic recombination and DNA repair associated with inactivation of RuvAB or RuvC.</text>
</comment>
<comment type="cofactor">
    <cofactor evidence="1">
        <name>Mg(2+)</name>
        <dbReference type="ChEBI" id="CHEBI:18420"/>
    </cofactor>
</comment>
<reference evidence="16 17" key="1">
    <citation type="journal article" date="2017" name="Int. J. Syst. Evol. Microbiol.">
        <title>Rouxiella badensis sp. nov. and Rouxiella silvae sp. nov. isolated from peat bog soil in Germany and emendation of the genus description.</title>
        <authorList>
            <person name="Le Fleche-Mateos A."/>
            <person name="Kugler J.H."/>
            <person name="Hansen S.H."/>
            <person name="Syldatk C."/>
            <person name="Hausmann R."/>
            <person name="Lomprez F."/>
            <person name="Vandenbogaert M."/>
            <person name="Manuguerra J.C."/>
            <person name="Grimont P.A."/>
        </authorList>
    </citation>
    <scope>NUCLEOTIDE SEQUENCE [LARGE SCALE GENOMIC DNA]</scope>
    <source>
        <strain evidence="16 17">213</strain>
    </source>
</reference>
<keyword evidence="10" id="KW-0233">DNA recombination</keyword>
<dbReference type="Proteomes" id="UP000192722">
    <property type="component" value="Unassembled WGS sequence"/>
</dbReference>
<dbReference type="InterPro" id="IPR036614">
    <property type="entry name" value="RusA-like_sf"/>
</dbReference>
<dbReference type="RefSeq" id="WP_055780778.1">
    <property type="nucleotide sequence ID" value="NZ_CBCSCF010000001.1"/>
</dbReference>
<evidence type="ECO:0000256" key="4">
    <source>
        <dbReference type="ARBA" id="ARBA00022722"/>
    </source>
</evidence>
<proteinExistence type="inferred from homology"/>
<evidence type="ECO:0000256" key="13">
    <source>
        <dbReference type="ARBA" id="ARBA00029354"/>
    </source>
</evidence>
<organism evidence="16 17">
    <name type="scientific">Rouxiella silvae</name>
    <dbReference type="NCBI Taxonomy" id="1646373"/>
    <lineage>
        <taxon>Bacteria</taxon>
        <taxon>Pseudomonadati</taxon>
        <taxon>Pseudomonadota</taxon>
        <taxon>Gammaproteobacteria</taxon>
        <taxon>Enterobacterales</taxon>
        <taxon>Yersiniaceae</taxon>
        <taxon>Rouxiella</taxon>
    </lineage>
</organism>
<keyword evidence="8 15" id="KW-0378">Hydrolase</keyword>
<sequence length="123" mass="13592">MNLILPFPPSVNGYWRSPNKGALKGRTLISETGRKFRVNALASVLEQLHRKPKALTSDLAVSIVLYPPTNHKRDLDNYFKALLDALTHAGVYADDSQIKDLHAVWGPVTKKGMAEVTIKEIAA</sequence>
<evidence type="ECO:0000256" key="7">
    <source>
        <dbReference type="ARBA" id="ARBA00022763"/>
    </source>
</evidence>
<keyword evidence="7 15" id="KW-0227">DNA damage</keyword>
<comment type="caution">
    <text evidence="16">The sequence shown here is derived from an EMBL/GenBank/DDBJ whole genome shotgun (WGS) entry which is preliminary data.</text>
</comment>
<evidence type="ECO:0000256" key="11">
    <source>
        <dbReference type="ARBA" id="ARBA00023204"/>
    </source>
</evidence>
<gene>
    <name evidence="16" type="ORF">BS639_23975</name>
</gene>
<accession>A0ABX3TU09</accession>
<dbReference type="EMBL" id="MRWD01000098">
    <property type="protein sequence ID" value="ORJ18689.1"/>
    <property type="molecule type" value="Genomic_DNA"/>
</dbReference>
<comment type="catalytic activity">
    <reaction evidence="13 15">
        <text>Endonucleolytic cleavage at a junction such as a reciprocal single-stranded crossover between two homologous DNA duplexes (Holliday junction).</text>
        <dbReference type="EC" id="3.1.21.10"/>
    </reaction>
</comment>
<evidence type="ECO:0000256" key="3">
    <source>
        <dbReference type="ARBA" id="ARBA00014885"/>
    </source>
</evidence>
<keyword evidence="17" id="KW-1185">Reference proteome</keyword>
<evidence type="ECO:0000256" key="6">
    <source>
        <dbReference type="ARBA" id="ARBA00022759"/>
    </source>
</evidence>
<evidence type="ECO:0000256" key="10">
    <source>
        <dbReference type="ARBA" id="ARBA00023172"/>
    </source>
</evidence>
<keyword evidence="9" id="KW-0460">Magnesium</keyword>
<evidence type="ECO:0000313" key="16">
    <source>
        <dbReference type="EMBL" id="ORJ18689.1"/>
    </source>
</evidence>
<evidence type="ECO:0000256" key="9">
    <source>
        <dbReference type="ARBA" id="ARBA00022842"/>
    </source>
</evidence>
<dbReference type="Gene3D" id="3.30.1330.70">
    <property type="entry name" value="Holliday junction resolvase RusA"/>
    <property type="match status" value="1"/>
</dbReference>
<evidence type="ECO:0000256" key="2">
    <source>
        <dbReference type="ARBA" id="ARBA00011738"/>
    </source>
</evidence>
<dbReference type="EC" id="3.1.21.10" evidence="14 15"/>
<comment type="similarity">
    <text evidence="15">Belongs to the rusA family.</text>
</comment>
<dbReference type="PIRSF" id="PIRSF001007">
    <property type="entry name" value="RusA"/>
    <property type="match status" value="1"/>
</dbReference>
<evidence type="ECO:0000256" key="15">
    <source>
        <dbReference type="PIRNR" id="PIRNR001007"/>
    </source>
</evidence>
<keyword evidence="6 15" id="KW-0255">Endonuclease</keyword>